<feature type="transmembrane region" description="Helical" evidence="14">
    <location>
        <begin position="12"/>
        <end position="31"/>
    </location>
</feature>
<dbReference type="PRINTS" id="PR00465">
    <property type="entry name" value="EP450IV"/>
</dbReference>
<evidence type="ECO:0000256" key="12">
    <source>
        <dbReference type="ARBA" id="ARBA00023136"/>
    </source>
</evidence>
<keyword evidence="16" id="KW-1185">Reference proteome</keyword>
<dbReference type="Gene3D" id="1.10.630.10">
    <property type="entry name" value="Cytochrome P450"/>
    <property type="match status" value="1"/>
</dbReference>
<keyword evidence="7 13" id="KW-0479">Metal-binding</keyword>
<dbReference type="AlphaFoldDB" id="A0A0C3B993"/>
<evidence type="ECO:0000256" key="4">
    <source>
        <dbReference type="ARBA" id="ARBA00010617"/>
    </source>
</evidence>
<keyword evidence="6 14" id="KW-0812">Transmembrane</keyword>
<dbReference type="GO" id="GO:0016705">
    <property type="term" value="F:oxidoreductase activity, acting on paired donors, with incorporation or reduction of molecular oxygen"/>
    <property type="evidence" value="ECO:0007669"/>
    <property type="project" value="InterPro"/>
</dbReference>
<reference evidence="16" key="2">
    <citation type="submission" date="2015-01" db="EMBL/GenBank/DDBJ databases">
        <title>Evolutionary Origins and Diversification of the Mycorrhizal Mutualists.</title>
        <authorList>
            <consortium name="DOE Joint Genome Institute"/>
            <consortium name="Mycorrhizal Genomics Consortium"/>
            <person name="Kohler A."/>
            <person name="Kuo A."/>
            <person name="Nagy L.G."/>
            <person name="Floudas D."/>
            <person name="Copeland A."/>
            <person name="Barry K.W."/>
            <person name="Cichocki N."/>
            <person name="Veneault-Fourrey C."/>
            <person name="LaButti K."/>
            <person name="Lindquist E.A."/>
            <person name="Lipzen A."/>
            <person name="Lundell T."/>
            <person name="Morin E."/>
            <person name="Murat C."/>
            <person name="Riley R."/>
            <person name="Ohm R."/>
            <person name="Sun H."/>
            <person name="Tunlid A."/>
            <person name="Henrissat B."/>
            <person name="Grigoriev I.V."/>
            <person name="Hibbett D.S."/>
            <person name="Martin F."/>
        </authorList>
    </citation>
    <scope>NUCLEOTIDE SEQUENCE [LARGE SCALE GENOMIC DNA]</scope>
    <source>
        <strain evidence="16">F 1598</strain>
    </source>
</reference>
<dbReference type="GO" id="GO:0016020">
    <property type="term" value="C:membrane"/>
    <property type="evidence" value="ECO:0007669"/>
    <property type="project" value="UniProtKB-SubCell"/>
</dbReference>
<dbReference type="InParanoid" id="A0A0C3B993"/>
<accession>A0A0C3B993</accession>
<organism evidence="15 16">
    <name type="scientific">Piloderma croceum (strain F 1598)</name>
    <dbReference type="NCBI Taxonomy" id="765440"/>
    <lineage>
        <taxon>Eukaryota</taxon>
        <taxon>Fungi</taxon>
        <taxon>Dikarya</taxon>
        <taxon>Basidiomycota</taxon>
        <taxon>Agaricomycotina</taxon>
        <taxon>Agaricomycetes</taxon>
        <taxon>Agaricomycetidae</taxon>
        <taxon>Atheliales</taxon>
        <taxon>Atheliaceae</taxon>
        <taxon>Piloderma</taxon>
    </lineage>
</organism>
<dbReference type="InterPro" id="IPR036396">
    <property type="entry name" value="Cyt_P450_sf"/>
</dbReference>
<proteinExistence type="inferred from homology"/>
<name>A0A0C3B993_PILCF</name>
<keyword evidence="12 14" id="KW-0472">Membrane</keyword>
<keyword evidence="8 14" id="KW-1133">Transmembrane helix</keyword>
<dbReference type="InterPro" id="IPR001128">
    <property type="entry name" value="Cyt_P450"/>
</dbReference>
<evidence type="ECO:0000256" key="11">
    <source>
        <dbReference type="ARBA" id="ARBA00023033"/>
    </source>
</evidence>
<evidence type="ECO:0000256" key="6">
    <source>
        <dbReference type="ARBA" id="ARBA00022692"/>
    </source>
</evidence>
<evidence type="ECO:0000256" key="2">
    <source>
        <dbReference type="ARBA" id="ARBA00004370"/>
    </source>
</evidence>
<dbReference type="PANTHER" id="PTHR24305:SF166">
    <property type="entry name" value="CYTOCHROME P450 12A4, MITOCHONDRIAL-RELATED"/>
    <property type="match status" value="1"/>
</dbReference>
<dbReference type="PANTHER" id="PTHR24305">
    <property type="entry name" value="CYTOCHROME P450"/>
    <property type="match status" value="1"/>
</dbReference>
<evidence type="ECO:0000256" key="5">
    <source>
        <dbReference type="ARBA" id="ARBA00022617"/>
    </source>
</evidence>
<dbReference type="GO" id="GO:0004497">
    <property type="term" value="F:monooxygenase activity"/>
    <property type="evidence" value="ECO:0007669"/>
    <property type="project" value="UniProtKB-KW"/>
</dbReference>
<keyword evidence="9" id="KW-0560">Oxidoreductase</keyword>
<evidence type="ECO:0000256" key="9">
    <source>
        <dbReference type="ARBA" id="ARBA00023002"/>
    </source>
</evidence>
<evidence type="ECO:0000313" key="15">
    <source>
        <dbReference type="EMBL" id="KIM73902.1"/>
    </source>
</evidence>
<dbReference type="Proteomes" id="UP000054166">
    <property type="component" value="Unassembled WGS sequence"/>
</dbReference>
<dbReference type="OrthoDB" id="3945418at2759"/>
<feature type="binding site" description="axial binding residue" evidence="13">
    <location>
        <position position="466"/>
    </location>
    <ligand>
        <name>heme</name>
        <dbReference type="ChEBI" id="CHEBI:30413"/>
    </ligand>
    <ligandPart>
        <name>Fe</name>
        <dbReference type="ChEBI" id="CHEBI:18248"/>
    </ligandPart>
</feature>
<gene>
    <name evidence="15" type="ORF">PILCRDRAFT_717573</name>
</gene>
<dbReference type="EMBL" id="KN833071">
    <property type="protein sequence ID" value="KIM73902.1"/>
    <property type="molecule type" value="Genomic_DNA"/>
</dbReference>
<keyword evidence="10 13" id="KW-0408">Iron</keyword>
<dbReference type="SUPFAM" id="SSF48264">
    <property type="entry name" value="Cytochrome P450"/>
    <property type="match status" value="1"/>
</dbReference>
<dbReference type="PRINTS" id="PR00385">
    <property type="entry name" value="P450"/>
</dbReference>
<dbReference type="GO" id="GO:0005506">
    <property type="term" value="F:iron ion binding"/>
    <property type="evidence" value="ECO:0007669"/>
    <property type="project" value="InterPro"/>
</dbReference>
<sequence length="526" mass="59447">MIGTTIHLPSFWFSHSLLAFTFSALFLYFALRAIYHLFLSPLSVIPGPWYAAISNFWLMTHVVRLEQCKTVQDLFDTYGPVVRVGPNKVAFRDLQSMKSVYSVHKFDKSSSYQSLLTNDNNHAMTTLDHATHAIIRKGYAPHYTLANLGLFQPEIHDFTLELIKILDSFAGKVFVDCLTLFRYLMVDIIVTSSHGYRLGALSRWATGVQEPLVTAVGDFPKRGVLRSAVPKWAWNLVCRIPNNRWRLLCHSDKIMAEFVSARVYEMRAHMNAGKIGDTEKPMLVRLLQYKYPFSTEYMPDLDVISEAMGHMIAASDTTSISLSYFFWELSRRADIMKKLQSELDQEIPDSGIIPDNSVLQNLPYLNAFITEGLRVHGATPSLLERVVPSFTSKNGPTNEAFDLMGYALPPGTIVATQAWSMHRDPSIFPSPSTFLPDRWLETPDNIEQLARMHQNLMPFGAGPRVCGGQNLAMIMMRVVVAIIARNFNVVAPVETNDRSMEVKDSFIIFPAAMECKLSFRPRAQSD</sequence>
<comment type="pathway">
    <text evidence="3">Secondary metabolite biosynthesis; terpenoid biosynthesis.</text>
</comment>
<dbReference type="HOGENOM" id="CLU_001570_14_2_1"/>
<reference evidence="15 16" key="1">
    <citation type="submission" date="2014-04" db="EMBL/GenBank/DDBJ databases">
        <authorList>
            <consortium name="DOE Joint Genome Institute"/>
            <person name="Kuo A."/>
            <person name="Tarkka M."/>
            <person name="Buscot F."/>
            <person name="Kohler A."/>
            <person name="Nagy L.G."/>
            <person name="Floudas D."/>
            <person name="Copeland A."/>
            <person name="Barry K.W."/>
            <person name="Cichocki N."/>
            <person name="Veneault-Fourrey C."/>
            <person name="LaButti K."/>
            <person name="Lindquist E.A."/>
            <person name="Lipzen A."/>
            <person name="Lundell T."/>
            <person name="Morin E."/>
            <person name="Murat C."/>
            <person name="Sun H."/>
            <person name="Tunlid A."/>
            <person name="Henrissat B."/>
            <person name="Grigoriev I.V."/>
            <person name="Hibbett D.S."/>
            <person name="Martin F."/>
            <person name="Nordberg H.P."/>
            <person name="Cantor M.N."/>
            <person name="Hua S.X."/>
        </authorList>
    </citation>
    <scope>NUCLEOTIDE SEQUENCE [LARGE SCALE GENOMIC DNA]</scope>
    <source>
        <strain evidence="15 16">F 1598</strain>
    </source>
</reference>
<protein>
    <recommendedName>
        <fullName evidence="17">Cytochrome P450</fullName>
    </recommendedName>
</protein>
<evidence type="ECO:0000256" key="10">
    <source>
        <dbReference type="ARBA" id="ARBA00023004"/>
    </source>
</evidence>
<comment type="similarity">
    <text evidence="4">Belongs to the cytochrome P450 family.</text>
</comment>
<evidence type="ECO:0000313" key="16">
    <source>
        <dbReference type="Proteomes" id="UP000054166"/>
    </source>
</evidence>
<evidence type="ECO:0008006" key="17">
    <source>
        <dbReference type="Google" id="ProtNLM"/>
    </source>
</evidence>
<evidence type="ECO:0000256" key="3">
    <source>
        <dbReference type="ARBA" id="ARBA00004721"/>
    </source>
</evidence>
<evidence type="ECO:0000256" key="7">
    <source>
        <dbReference type="ARBA" id="ARBA00022723"/>
    </source>
</evidence>
<comment type="cofactor">
    <cofactor evidence="1 13">
        <name>heme</name>
        <dbReference type="ChEBI" id="CHEBI:30413"/>
    </cofactor>
</comment>
<evidence type="ECO:0000256" key="14">
    <source>
        <dbReference type="SAM" id="Phobius"/>
    </source>
</evidence>
<dbReference type="InterPro" id="IPR050121">
    <property type="entry name" value="Cytochrome_P450_monoxygenase"/>
</dbReference>
<evidence type="ECO:0000256" key="8">
    <source>
        <dbReference type="ARBA" id="ARBA00022989"/>
    </source>
</evidence>
<keyword evidence="5 13" id="KW-0349">Heme</keyword>
<comment type="subcellular location">
    <subcellularLocation>
        <location evidence="2">Membrane</location>
    </subcellularLocation>
</comment>
<dbReference type="InterPro" id="IPR002403">
    <property type="entry name" value="Cyt_P450_E_grp-IV"/>
</dbReference>
<evidence type="ECO:0000256" key="13">
    <source>
        <dbReference type="PIRSR" id="PIRSR602403-1"/>
    </source>
</evidence>
<keyword evidence="11" id="KW-0503">Monooxygenase</keyword>
<dbReference type="STRING" id="765440.A0A0C3B993"/>
<dbReference type="Pfam" id="PF00067">
    <property type="entry name" value="p450"/>
    <property type="match status" value="1"/>
</dbReference>
<dbReference type="GO" id="GO:0020037">
    <property type="term" value="F:heme binding"/>
    <property type="evidence" value="ECO:0007669"/>
    <property type="project" value="InterPro"/>
</dbReference>
<evidence type="ECO:0000256" key="1">
    <source>
        <dbReference type="ARBA" id="ARBA00001971"/>
    </source>
</evidence>